<dbReference type="SUPFAM" id="SSF51735">
    <property type="entry name" value="NAD(P)-binding Rossmann-fold domains"/>
    <property type="match status" value="1"/>
</dbReference>
<dbReference type="AlphaFoldDB" id="A0AAT9FML1"/>
<name>A0AAT9FML1_9BACT</name>
<feature type="signal peptide" evidence="1">
    <location>
        <begin position="1"/>
        <end position="49"/>
    </location>
</feature>
<dbReference type="InterPro" id="IPR052184">
    <property type="entry name" value="SDR_enzymes"/>
</dbReference>
<dbReference type="PANTHER" id="PTHR45458">
    <property type="entry name" value="SHORT-CHAIN DEHYDROGENASE/REDUCTASE SDR"/>
    <property type="match status" value="1"/>
</dbReference>
<evidence type="ECO:0000313" key="2">
    <source>
        <dbReference type="EMBL" id="BDS07221.1"/>
    </source>
</evidence>
<protein>
    <submittedName>
        <fullName evidence="2">Short-chain dehydrogenase</fullName>
    </submittedName>
</protein>
<dbReference type="InterPro" id="IPR002347">
    <property type="entry name" value="SDR_fam"/>
</dbReference>
<dbReference type="PRINTS" id="PR00081">
    <property type="entry name" value="GDHRDH"/>
</dbReference>
<dbReference type="InterPro" id="IPR036291">
    <property type="entry name" value="NAD(P)-bd_dom_sf"/>
</dbReference>
<sequence length="288" mass="30955">MTDSDIVRSLNPSVLTLLIMKNKMLANYRIFAKSLLAMFLLCSIADVQAEPEAKKGTVLITGANRGLGLALSKQFAADNYHVIGTARSPEKATELKKVANEVLALDVTSDESIKALAKTLNGKTIDILVNNAGYFGPTLGLGTERDKSATLKTLTRSEVLDCFAVNSAGPIFVTQGLIPNLLASKQPKIIIISSRSGIINQSRSAGAYGYRISKTAVNRAVKIMSVDKALGNSIVVAIAPGHNQTDMGGDRAKLTPDQSMKMVKTLIEGLTKKHDGGFWYYDGKKLPW</sequence>
<gene>
    <name evidence="2" type="ORF">NT6N_22610</name>
</gene>
<proteinExistence type="predicted"/>
<dbReference type="PANTHER" id="PTHR45458:SF1">
    <property type="entry name" value="SHORT CHAIN DEHYDROGENASE"/>
    <property type="match status" value="1"/>
</dbReference>
<evidence type="ECO:0000256" key="1">
    <source>
        <dbReference type="SAM" id="SignalP"/>
    </source>
</evidence>
<keyword evidence="1" id="KW-0732">Signal</keyword>
<dbReference type="EMBL" id="AP026866">
    <property type="protein sequence ID" value="BDS07221.1"/>
    <property type="molecule type" value="Genomic_DNA"/>
</dbReference>
<accession>A0AAT9FML1</accession>
<dbReference type="GO" id="GO:0016616">
    <property type="term" value="F:oxidoreductase activity, acting on the CH-OH group of donors, NAD or NADP as acceptor"/>
    <property type="evidence" value="ECO:0007669"/>
    <property type="project" value="TreeGrafter"/>
</dbReference>
<dbReference type="Gene3D" id="3.40.50.720">
    <property type="entry name" value="NAD(P)-binding Rossmann-like Domain"/>
    <property type="match status" value="1"/>
</dbReference>
<dbReference type="Pfam" id="PF00106">
    <property type="entry name" value="adh_short"/>
    <property type="match status" value="1"/>
</dbReference>
<organism evidence="2">
    <name type="scientific">Oceaniferula spumae</name>
    <dbReference type="NCBI Taxonomy" id="2979115"/>
    <lineage>
        <taxon>Bacteria</taxon>
        <taxon>Pseudomonadati</taxon>
        <taxon>Verrucomicrobiota</taxon>
        <taxon>Verrucomicrobiia</taxon>
        <taxon>Verrucomicrobiales</taxon>
        <taxon>Verrucomicrobiaceae</taxon>
        <taxon>Oceaniferula</taxon>
    </lineage>
</organism>
<feature type="chain" id="PRO_5043736813" evidence="1">
    <location>
        <begin position="50"/>
        <end position="288"/>
    </location>
</feature>
<dbReference type="KEGG" id="osu:NT6N_22610"/>
<reference evidence="2" key="1">
    <citation type="submission" date="2024-07" db="EMBL/GenBank/DDBJ databases">
        <title>Complete genome sequence of Verrucomicrobiaceae bacterium NT6N.</title>
        <authorList>
            <person name="Huang C."/>
            <person name="Takami H."/>
            <person name="Hamasaki K."/>
        </authorList>
    </citation>
    <scope>NUCLEOTIDE SEQUENCE</scope>
    <source>
        <strain evidence="2">NT6N</strain>
    </source>
</reference>